<comment type="caution">
    <text evidence="8">The sequence shown here is derived from an EMBL/GenBank/DDBJ whole genome shotgun (WGS) entry which is preliminary data.</text>
</comment>
<evidence type="ECO:0000256" key="7">
    <source>
        <dbReference type="SAM" id="MobiDB-lite"/>
    </source>
</evidence>
<evidence type="ECO:0000256" key="6">
    <source>
        <dbReference type="PROSITE-ProRule" id="PRU00221"/>
    </source>
</evidence>
<name>A0A8H7SFC7_9FUNG</name>
<evidence type="ECO:0008006" key="10">
    <source>
        <dbReference type="Google" id="ProtNLM"/>
    </source>
</evidence>
<feature type="region of interest" description="Disordered" evidence="7">
    <location>
        <begin position="1"/>
        <end position="23"/>
    </location>
</feature>
<feature type="repeat" description="WD" evidence="6">
    <location>
        <begin position="225"/>
        <end position="265"/>
    </location>
</feature>
<dbReference type="PANTHER" id="PTHR43270">
    <property type="entry name" value="BETA-ALA-HIS DIPEPTIDASE"/>
    <property type="match status" value="1"/>
</dbReference>
<dbReference type="Gene3D" id="3.40.630.10">
    <property type="entry name" value="Zn peptidases"/>
    <property type="match status" value="3"/>
</dbReference>
<evidence type="ECO:0000256" key="4">
    <source>
        <dbReference type="ARBA" id="ARBA00022737"/>
    </source>
</evidence>
<evidence type="ECO:0000256" key="3">
    <source>
        <dbReference type="ARBA" id="ARBA00022723"/>
    </source>
</evidence>
<proteinExistence type="predicted"/>
<keyword evidence="5" id="KW-0378">Hydrolase</keyword>
<dbReference type="PRINTS" id="PR00320">
    <property type="entry name" value="GPROTEINBRPT"/>
</dbReference>
<dbReference type="GO" id="GO:0006508">
    <property type="term" value="P:proteolysis"/>
    <property type="evidence" value="ECO:0007669"/>
    <property type="project" value="UniProtKB-KW"/>
</dbReference>
<dbReference type="PIRSF" id="PIRSF037237">
    <property type="entry name" value="Peptidase_WD_repeats_DUG2"/>
    <property type="match status" value="1"/>
</dbReference>
<feature type="repeat" description="WD" evidence="6">
    <location>
        <begin position="345"/>
        <end position="384"/>
    </location>
</feature>
<evidence type="ECO:0000313" key="9">
    <source>
        <dbReference type="Proteomes" id="UP000613177"/>
    </source>
</evidence>
<dbReference type="InterPro" id="IPR019775">
    <property type="entry name" value="WD40_repeat_CS"/>
</dbReference>
<dbReference type="Gene3D" id="2.130.10.10">
    <property type="entry name" value="YVTN repeat-like/Quinoprotein amine dehydrogenase"/>
    <property type="match status" value="2"/>
</dbReference>
<sequence>MTHSPPKTQTKFNSSISRSNSTIGDNISKRLEQKLDTRCIHTITQEDNNSVLSLAANDKYLFSGSQGSKIHVWDLNTFQLVTVFEGHCGSVLDLTISADQQWLFSCSGDGTVRVWDIDRLKCSHLIHSCHDVGDIFSVIYAEKSHLLFFGCQNTSLQWYDFGQGPHTTPPHQPMVQDSSQPDTQKTQFFQLFHDLGLNAKQHHDYLFKEETDLIQCVIRTNQVYANAHDGYIYCMAYANDLPNIEGEVIITGSGDGNIKIWSIQNKYVQHYQTLTGGDPDRGILSLAISEDGYLFCGVQGGHVQIWDLETDDVLSVMAKDSGFISASADGLIKFWNEGFDFSESVDDHNGIILSIAKSNDYLITGSSDHSIKIWDVPTSSQLQSPDQFRRNNNNYDCSSCDLLMYVLERWVSIRTVSGNPQYFEECRRGARFFKNILQQLGAQSQLIPGVTGRNPLIFAKFSANSTRQLSEGAKVPTVLFYGHYDVIAAENETDEWLQDPFKLSGNSYWLGEDVPCITYGLRGVIHASVTVSNSLTDLHSGVEGGAVSEPLIDLVHVLGKLIDDDKRVLIPEFYDDVLPVSEAEEKLYDPIVAWFKSQIKIVTDVYYNCSDDESIVSNETILQTCEQIKKQLMSRWRYPTLTVHTINVPMDNPTIISHCATSAVSMRIVPNQKSLSADYWLGNPDSKYFKAAELAIEEEWKVKPLYIREGGSIPAVRWLERFCDAPAIHIPFGQSSDQAHLPNERIRLQNLHAGRRIIKTLLKNIQ</sequence>
<organism evidence="8 9">
    <name type="scientific">Thamnidium elegans</name>
    <dbReference type="NCBI Taxonomy" id="101142"/>
    <lineage>
        <taxon>Eukaryota</taxon>
        <taxon>Fungi</taxon>
        <taxon>Fungi incertae sedis</taxon>
        <taxon>Mucoromycota</taxon>
        <taxon>Mucoromycotina</taxon>
        <taxon>Mucoromycetes</taxon>
        <taxon>Mucorales</taxon>
        <taxon>Mucorineae</taxon>
        <taxon>Mucoraceae</taxon>
        <taxon>Thamnidium</taxon>
    </lineage>
</organism>
<keyword evidence="4" id="KW-0677">Repeat</keyword>
<gene>
    <name evidence="8" type="ORF">INT48_005893</name>
</gene>
<dbReference type="SMART" id="SM00320">
    <property type="entry name" value="WD40"/>
    <property type="match status" value="6"/>
</dbReference>
<reference evidence="8" key="1">
    <citation type="submission" date="2021-01" db="EMBL/GenBank/DDBJ databases">
        <title>Metabolic potential, ecology and presence of endohyphal bacteria is reflected in genomic diversity of Mucoromycotina.</title>
        <authorList>
            <person name="Muszewska A."/>
            <person name="Okrasinska A."/>
            <person name="Steczkiewicz K."/>
            <person name="Drgas O."/>
            <person name="Orlowska M."/>
            <person name="Perlinska-Lenart U."/>
            <person name="Aleksandrzak-Piekarczyk T."/>
            <person name="Szatraj K."/>
            <person name="Zielenkiewicz U."/>
            <person name="Pilsyk S."/>
            <person name="Malc E."/>
            <person name="Mieczkowski P."/>
            <person name="Kruszewska J.S."/>
            <person name="Biernat P."/>
            <person name="Pawlowska J."/>
        </authorList>
    </citation>
    <scope>NUCLEOTIDE SEQUENCE</scope>
    <source>
        <strain evidence="8">WA0000018081</strain>
    </source>
</reference>
<keyword evidence="2" id="KW-0645">Protease</keyword>
<dbReference type="GO" id="GO:0008233">
    <property type="term" value="F:peptidase activity"/>
    <property type="evidence" value="ECO:0007669"/>
    <property type="project" value="UniProtKB-KW"/>
</dbReference>
<keyword evidence="3" id="KW-0479">Metal-binding</keyword>
<dbReference type="EMBL" id="JAEPRE010000485">
    <property type="protein sequence ID" value="KAG2228424.1"/>
    <property type="molecule type" value="Genomic_DNA"/>
</dbReference>
<dbReference type="SUPFAM" id="SSF50978">
    <property type="entry name" value="WD40 repeat-like"/>
    <property type="match status" value="1"/>
</dbReference>
<dbReference type="InterPro" id="IPR015943">
    <property type="entry name" value="WD40/YVTN_repeat-like_dom_sf"/>
</dbReference>
<protein>
    <recommendedName>
        <fullName evidence="10">Peptidase M20 dimerisation domain-containing protein</fullName>
    </recommendedName>
</protein>
<accession>A0A8H7SFC7</accession>
<evidence type="ECO:0000313" key="8">
    <source>
        <dbReference type="EMBL" id="KAG2228424.1"/>
    </source>
</evidence>
<keyword evidence="1 6" id="KW-0853">WD repeat</keyword>
<dbReference type="InterPro" id="IPR020472">
    <property type="entry name" value="WD40_PAC1"/>
</dbReference>
<dbReference type="Pfam" id="PF00400">
    <property type="entry name" value="WD40"/>
    <property type="match status" value="4"/>
</dbReference>
<dbReference type="AlphaFoldDB" id="A0A8H7SFC7"/>
<feature type="repeat" description="WD" evidence="6">
    <location>
        <begin position="84"/>
        <end position="125"/>
    </location>
</feature>
<dbReference type="InterPro" id="IPR017149">
    <property type="entry name" value="GSH_degradosome_Dug2"/>
</dbReference>
<dbReference type="Proteomes" id="UP000613177">
    <property type="component" value="Unassembled WGS sequence"/>
</dbReference>
<dbReference type="InterPro" id="IPR051458">
    <property type="entry name" value="Cyt/Met_Dipeptidase"/>
</dbReference>
<evidence type="ECO:0000256" key="1">
    <source>
        <dbReference type="ARBA" id="ARBA00022574"/>
    </source>
</evidence>
<dbReference type="SUPFAM" id="SSF53187">
    <property type="entry name" value="Zn-dependent exopeptidases"/>
    <property type="match status" value="1"/>
</dbReference>
<dbReference type="PROSITE" id="PS50082">
    <property type="entry name" value="WD_REPEATS_2"/>
    <property type="match status" value="3"/>
</dbReference>
<dbReference type="PROSITE" id="PS00678">
    <property type="entry name" value="WD_REPEATS_1"/>
    <property type="match status" value="2"/>
</dbReference>
<evidence type="ECO:0000256" key="2">
    <source>
        <dbReference type="ARBA" id="ARBA00022670"/>
    </source>
</evidence>
<keyword evidence="9" id="KW-1185">Reference proteome</keyword>
<dbReference type="GO" id="GO:0046872">
    <property type="term" value="F:metal ion binding"/>
    <property type="evidence" value="ECO:0007669"/>
    <property type="project" value="UniProtKB-KW"/>
</dbReference>
<dbReference type="PROSITE" id="PS50294">
    <property type="entry name" value="WD_REPEATS_REGION"/>
    <property type="match status" value="3"/>
</dbReference>
<dbReference type="InterPro" id="IPR001680">
    <property type="entry name" value="WD40_rpt"/>
</dbReference>
<dbReference type="PANTHER" id="PTHR43270:SF8">
    <property type="entry name" value="DI- AND TRIPEPTIDASE DUG2-RELATED"/>
    <property type="match status" value="1"/>
</dbReference>
<evidence type="ECO:0000256" key="5">
    <source>
        <dbReference type="ARBA" id="ARBA00022801"/>
    </source>
</evidence>
<dbReference type="GO" id="GO:0006751">
    <property type="term" value="P:glutathione catabolic process"/>
    <property type="evidence" value="ECO:0007669"/>
    <property type="project" value="InterPro"/>
</dbReference>
<dbReference type="InterPro" id="IPR036322">
    <property type="entry name" value="WD40_repeat_dom_sf"/>
</dbReference>